<dbReference type="InterPro" id="IPR003856">
    <property type="entry name" value="LPS_length_determ_N"/>
</dbReference>
<feature type="domain" description="Tyrosine-protein kinase G-rich" evidence="10">
    <location>
        <begin position="543"/>
        <end position="616"/>
    </location>
</feature>
<evidence type="ECO:0000256" key="7">
    <source>
        <dbReference type="SAM" id="MobiDB-lite"/>
    </source>
</evidence>
<sequence>MQALFNGFHGGSGHLKRPQRLQMRTNSTMSDHEGRRKAGVEKPLLAFSDVRPTDRPTGRPPAPRDSEAAPPWTPPATSDERAAFFHEHDHDAQETPEPVIEEELDDADVAELQKRVALIEAELERKIQERERRKIAIEADAPPPEPAREPVMREHPVADRPAPDAEWKPLIDPRIAIDVVRGSRRLLLVSTILGGVVAALYALSLPQMYVASTDILVDPRNIKTVGDELTPGQLPTDASLAVAESQARIIDSSSVLLKVIDRTDLTKDPEFNGTLVPTGIAGLFAQIKDILSPQKASDSQTLQTRVLYNLHKSIAIGRDAKTFIYSISVKTRDPQKSASLANTISTVFQSELASLQSDAARRTSDELSNRLADMRANVEQAERAAADFRASHDLVNVDGKLISDNDLTRLNDQLTNQRAETMRLQARVQVLSNATSDSVVTGTLPEDLRSNTLTALRAQYAQARQTASGLSTQLGPRHPALIQAQSQAGTVLSDIDAELRRIRSSLQVEVSRSVQQEKDLTTRLAQLKSQQANNSGDLVKLRELEREATARRSVYEAFLLRSRETNEQEGLNTANVRVLSEARPPLDPASTSRKLIVIAGLIAGFLAGLAITAVRNFGRLLRL</sequence>
<dbReference type="EMBL" id="ACQA01000002">
    <property type="protein sequence ID" value="EEQ94105.1"/>
    <property type="molecule type" value="Genomic_DNA"/>
</dbReference>
<feature type="domain" description="Polysaccharide chain length determinant N-terminal" evidence="9">
    <location>
        <begin position="179"/>
        <end position="261"/>
    </location>
</feature>
<dbReference type="GO" id="GO:0005886">
    <property type="term" value="C:plasma membrane"/>
    <property type="evidence" value="ECO:0007669"/>
    <property type="project" value="UniProtKB-SubCell"/>
</dbReference>
<accession>C4WNX9</accession>
<dbReference type="Pfam" id="PF13807">
    <property type="entry name" value="GNVR"/>
    <property type="match status" value="1"/>
</dbReference>
<feature type="compositionally biased region" description="Basic and acidic residues" evidence="7">
    <location>
        <begin position="51"/>
        <end position="67"/>
    </location>
</feature>
<feature type="transmembrane region" description="Helical" evidence="8">
    <location>
        <begin position="595"/>
        <end position="614"/>
    </location>
</feature>
<feature type="coiled-coil region" evidence="6">
    <location>
        <begin position="357"/>
        <end position="427"/>
    </location>
</feature>
<evidence type="ECO:0000256" key="3">
    <source>
        <dbReference type="ARBA" id="ARBA00022692"/>
    </source>
</evidence>
<dbReference type="PANTHER" id="PTHR32309">
    <property type="entry name" value="TYROSINE-PROTEIN KINASE"/>
    <property type="match status" value="1"/>
</dbReference>
<dbReference type="AlphaFoldDB" id="C4WNX9"/>
<evidence type="ECO:0000256" key="1">
    <source>
        <dbReference type="ARBA" id="ARBA00004651"/>
    </source>
</evidence>
<feature type="compositionally biased region" description="Basic and acidic residues" evidence="7">
    <location>
        <begin position="146"/>
        <end position="165"/>
    </location>
</feature>
<evidence type="ECO:0000256" key="8">
    <source>
        <dbReference type="SAM" id="Phobius"/>
    </source>
</evidence>
<keyword evidence="4 8" id="KW-1133">Transmembrane helix</keyword>
<keyword evidence="5 8" id="KW-0472">Membrane</keyword>
<evidence type="ECO:0000259" key="10">
    <source>
        <dbReference type="Pfam" id="PF13807"/>
    </source>
</evidence>
<evidence type="ECO:0000313" key="12">
    <source>
        <dbReference type="Proteomes" id="UP000004386"/>
    </source>
</evidence>
<evidence type="ECO:0000256" key="5">
    <source>
        <dbReference type="ARBA" id="ARBA00023136"/>
    </source>
</evidence>
<dbReference type="Proteomes" id="UP000004386">
    <property type="component" value="Unassembled WGS sequence"/>
</dbReference>
<comment type="caution">
    <text evidence="11">The sequence shown here is derived from an EMBL/GenBank/DDBJ whole genome shotgun (WGS) entry which is preliminary data.</text>
</comment>
<keyword evidence="6" id="KW-0175">Coiled coil</keyword>
<dbReference type="HOGENOM" id="CLU_034444_0_0_5"/>
<feature type="region of interest" description="Disordered" evidence="7">
    <location>
        <begin position="1"/>
        <end position="82"/>
    </location>
</feature>
<organism evidence="11 12">
    <name type="scientific">Brucella intermedia LMG 3301</name>
    <dbReference type="NCBI Taxonomy" id="641118"/>
    <lineage>
        <taxon>Bacteria</taxon>
        <taxon>Pseudomonadati</taxon>
        <taxon>Pseudomonadota</taxon>
        <taxon>Alphaproteobacteria</taxon>
        <taxon>Hyphomicrobiales</taxon>
        <taxon>Brucellaceae</taxon>
        <taxon>Brucella/Ochrobactrum group</taxon>
        <taxon>Brucella</taxon>
    </lineage>
</organism>
<comment type="subcellular location">
    <subcellularLocation>
        <location evidence="1">Cell membrane</location>
        <topology evidence="1">Multi-pass membrane protein</topology>
    </subcellularLocation>
</comment>
<reference evidence="11 12" key="1">
    <citation type="submission" date="2009-05" db="EMBL/GenBank/DDBJ databases">
        <authorList>
            <person name="Setubal J.C."/>
            <person name="Boyle S."/>
            <person name="Crasta O.R."/>
            <person name="Gillespie J.J."/>
            <person name="Kenyon R.W."/>
            <person name="Lu J."/>
            <person name="Mane S."/>
            <person name="Nagrani S."/>
            <person name="Shallom J.M."/>
            <person name="Shallom S."/>
            <person name="Shukla M."/>
            <person name="Snyder E.E."/>
            <person name="Sobral B.W."/>
            <person name="Wattam A.R."/>
            <person name="Will R."/>
            <person name="Williams K."/>
            <person name="Yoo H."/>
            <person name="Munk C."/>
            <person name="Tapia R."/>
            <person name="Green L."/>
            <person name="Rogers Y."/>
            <person name="Detter J.C."/>
            <person name="Bruce D."/>
            <person name="Brettin T.S."/>
            <person name="Tsolis R."/>
        </authorList>
    </citation>
    <scope>NUCLEOTIDE SEQUENCE [LARGE SCALE GENOMIC DNA]</scope>
    <source>
        <strain evidence="11 12">LMG 3301</strain>
    </source>
</reference>
<dbReference type="InterPro" id="IPR050445">
    <property type="entry name" value="Bact_polysacc_biosynth/exp"/>
</dbReference>
<proteinExistence type="predicted"/>
<feature type="region of interest" description="Disordered" evidence="7">
    <location>
        <begin position="138"/>
        <end position="165"/>
    </location>
</feature>
<name>C4WNX9_9HYPH</name>
<keyword evidence="3 8" id="KW-0812">Transmembrane</keyword>
<dbReference type="GO" id="GO:0004713">
    <property type="term" value="F:protein tyrosine kinase activity"/>
    <property type="evidence" value="ECO:0007669"/>
    <property type="project" value="TreeGrafter"/>
</dbReference>
<evidence type="ECO:0000256" key="6">
    <source>
        <dbReference type="SAM" id="Coils"/>
    </source>
</evidence>
<evidence type="ECO:0000256" key="2">
    <source>
        <dbReference type="ARBA" id="ARBA00022475"/>
    </source>
</evidence>
<feature type="compositionally biased region" description="Basic and acidic residues" evidence="7">
    <location>
        <begin position="30"/>
        <end position="40"/>
    </location>
</feature>
<evidence type="ECO:0000259" key="9">
    <source>
        <dbReference type="Pfam" id="PF02706"/>
    </source>
</evidence>
<evidence type="ECO:0000313" key="11">
    <source>
        <dbReference type="EMBL" id="EEQ94105.1"/>
    </source>
</evidence>
<evidence type="ECO:0000256" key="4">
    <source>
        <dbReference type="ARBA" id="ARBA00022989"/>
    </source>
</evidence>
<gene>
    <name evidence="11" type="ORF">OINT_2001319</name>
</gene>
<keyword evidence="2" id="KW-1003">Cell membrane</keyword>
<protein>
    <submittedName>
        <fullName evidence="11">Lipopolysaccharide biosynthesis protein</fullName>
    </submittedName>
</protein>
<dbReference type="PANTHER" id="PTHR32309:SF13">
    <property type="entry name" value="FERRIC ENTEROBACTIN TRANSPORT PROTEIN FEPE"/>
    <property type="match status" value="1"/>
</dbReference>
<dbReference type="InterPro" id="IPR032807">
    <property type="entry name" value="GNVR"/>
</dbReference>
<dbReference type="Pfam" id="PF02706">
    <property type="entry name" value="Wzz"/>
    <property type="match status" value="1"/>
</dbReference>